<organism evidence="2 3">
    <name type="scientific">Dictyobacter alpinus</name>
    <dbReference type="NCBI Taxonomy" id="2014873"/>
    <lineage>
        <taxon>Bacteria</taxon>
        <taxon>Bacillati</taxon>
        <taxon>Chloroflexota</taxon>
        <taxon>Ktedonobacteria</taxon>
        <taxon>Ktedonobacterales</taxon>
        <taxon>Dictyobacteraceae</taxon>
        <taxon>Dictyobacter</taxon>
    </lineage>
</organism>
<comment type="caution">
    <text evidence="2">The sequence shown here is derived from an EMBL/GenBank/DDBJ whole genome shotgun (WGS) entry which is preliminary data.</text>
</comment>
<proteinExistence type="predicted"/>
<dbReference type="AlphaFoldDB" id="A0A402BLH3"/>
<protein>
    <submittedName>
        <fullName evidence="2">Uncharacterized protein</fullName>
    </submittedName>
</protein>
<evidence type="ECO:0000313" key="2">
    <source>
        <dbReference type="EMBL" id="GCE32225.1"/>
    </source>
</evidence>
<accession>A0A402BLH3</accession>
<gene>
    <name evidence="2" type="ORF">KDA_77090</name>
</gene>
<evidence type="ECO:0000313" key="3">
    <source>
        <dbReference type="Proteomes" id="UP000287171"/>
    </source>
</evidence>
<dbReference type="Proteomes" id="UP000287171">
    <property type="component" value="Unassembled WGS sequence"/>
</dbReference>
<feature type="region of interest" description="Disordered" evidence="1">
    <location>
        <begin position="29"/>
        <end position="56"/>
    </location>
</feature>
<keyword evidence="3" id="KW-1185">Reference proteome</keyword>
<reference evidence="3" key="1">
    <citation type="submission" date="2018-12" db="EMBL/GenBank/DDBJ databases">
        <title>Tengunoibacter tsumagoiensis gen. nov., sp. nov., Dictyobacter kobayashii sp. nov., D. alpinus sp. nov., and D. joshuensis sp. nov. and description of Dictyobacteraceae fam. nov. within the order Ktedonobacterales isolated from Tengu-no-mugimeshi.</title>
        <authorList>
            <person name="Wang C.M."/>
            <person name="Zheng Y."/>
            <person name="Sakai Y."/>
            <person name="Toyoda A."/>
            <person name="Minakuchi Y."/>
            <person name="Abe K."/>
            <person name="Yokota A."/>
            <person name="Yabe S."/>
        </authorList>
    </citation>
    <scope>NUCLEOTIDE SEQUENCE [LARGE SCALE GENOMIC DNA]</scope>
    <source>
        <strain evidence="3">Uno16</strain>
    </source>
</reference>
<name>A0A402BLH3_9CHLR</name>
<evidence type="ECO:0000256" key="1">
    <source>
        <dbReference type="SAM" id="MobiDB-lite"/>
    </source>
</evidence>
<dbReference type="EMBL" id="BIFT01000004">
    <property type="protein sequence ID" value="GCE32225.1"/>
    <property type="molecule type" value="Genomic_DNA"/>
</dbReference>
<sequence length="56" mass="6428">MADKKGKDEKKDEGMSEYIDKVILNPNLEKELKETGSPYKIPHTPPIQSDKDNKKK</sequence>
<feature type="region of interest" description="Disordered" evidence="1">
    <location>
        <begin position="1"/>
        <end position="20"/>
    </location>
</feature>